<dbReference type="InterPro" id="IPR046848">
    <property type="entry name" value="E_motif"/>
</dbReference>
<dbReference type="InterPro" id="IPR011990">
    <property type="entry name" value="TPR-like_helical_dom_sf"/>
</dbReference>
<dbReference type="EMBL" id="LRBV02000010">
    <property type="status" value="NOT_ANNOTATED_CDS"/>
    <property type="molecule type" value="Genomic_DNA"/>
</dbReference>
<evidence type="ECO:0000313" key="3">
    <source>
        <dbReference type="Proteomes" id="UP000594261"/>
    </source>
</evidence>
<dbReference type="EnsemblPlants" id="QL10p017086:mrna">
    <property type="protein sequence ID" value="QL10p017086:mrna"/>
    <property type="gene ID" value="QL10p017086"/>
</dbReference>
<evidence type="ECO:0000313" key="2">
    <source>
        <dbReference type="EnsemblPlants" id="QL10p017086:mrna"/>
    </source>
</evidence>
<accession>A0A7N2MPT1</accession>
<keyword evidence="1" id="KW-0677">Repeat</keyword>
<dbReference type="GO" id="GO:0003723">
    <property type="term" value="F:RNA binding"/>
    <property type="evidence" value="ECO:0007669"/>
    <property type="project" value="InterPro"/>
</dbReference>
<dbReference type="Pfam" id="PF13041">
    <property type="entry name" value="PPR_2"/>
    <property type="match status" value="1"/>
</dbReference>
<sequence>MDVNPIVLRVYIFCKRVPQLDVWIRLVKCLRECAIRMNGRAKEAIEAFREMQKLGVQPDDQTFTGVLSACSHCGLVDAGLMFFDCITKEFGIVPNIHHYGCMVDLLGRAGLLYQDYQLIMSMGVKPDLTMWRTLLGACRIHGHVTLAEQVIEHLVELKAQEKGDYALLLRIYHSAGNLEKIMKLRKYMKKKALQTTPGCSTTVLNGVVHEFVMDDFLHPQKDEVHAMVDEINQQLNCWMTML</sequence>
<name>A0A7N2MPT1_QUELO</name>
<dbReference type="AlphaFoldDB" id="A0A7N2MPT1"/>
<dbReference type="PANTHER" id="PTHR47926:SF469">
    <property type="entry name" value="DYW DOMAIN-CONTAINING PROTEIN"/>
    <property type="match status" value="1"/>
</dbReference>
<dbReference type="PANTHER" id="PTHR47926">
    <property type="entry name" value="PENTATRICOPEPTIDE REPEAT-CONTAINING PROTEIN"/>
    <property type="match status" value="1"/>
</dbReference>
<reference evidence="2 3" key="1">
    <citation type="journal article" date="2016" name="G3 (Bethesda)">
        <title>First Draft Assembly and Annotation of the Genome of a California Endemic Oak Quercus lobata Nee (Fagaceae).</title>
        <authorList>
            <person name="Sork V.L."/>
            <person name="Fitz-Gibbon S.T."/>
            <person name="Puiu D."/>
            <person name="Crepeau M."/>
            <person name="Gugger P.F."/>
            <person name="Sherman R."/>
            <person name="Stevens K."/>
            <person name="Langley C.H."/>
            <person name="Pellegrini M."/>
            <person name="Salzberg S.L."/>
        </authorList>
    </citation>
    <scope>NUCLEOTIDE SEQUENCE [LARGE SCALE GENOMIC DNA]</scope>
    <source>
        <strain evidence="2 3">cv. SW786</strain>
    </source>
</reference>
<proteinExistence type="predicted"/>
<dbReference type="InterPro" id="IPR002885">
    <property type="entry name" value="PPR_rpt"/>
</dbReference>
<evidence type="ECO:0000256" key="1">
    <source>
        <dbReference type="ARBA" id="ARBA00022737"/>
    </source>
</evidence>
<dbReference type="GO" id="GO:0009451">
    <property type="term" value="P:RNA modification"/>
    <property type="evidence" value="ECO:0007669"/>
    <property type="project" value="InterPro"/>
</dbReference>
<organism evidence="2 3">
    <name type="scientific">Quercus lobata</name>
    <name type="common">Valley oak</name>
    <dbReference type="NCBI Taxonomy" id="97700"/>
    <lineage>
        <taxon>Eukaryota</taxon>
        <taxon>Viridiplantae</taxon>
        <taxon>Streptophyta</taxon>
        <taxon>Embryophyta</taxon>
        <taxon>Tracheophyta</taxon>
        <taxon>Spermatophyta</taxon>
        <taxon>Magnoliopsida</taxon>
        <taxon>eudicotyledons</taxon>
        <taxon>Gunneridae</taxon>
        <taxon>Pentapetalae</taxon>
        <taxon>rosids</taxon>
        <taxon>fabids</taxon>
        <taxon>Fagales</taxon>
        <taxon>Fagaceae</taxon>
        <taxon>Quercus</taxon>
    </lineage>
</organism>
<dbReference type="Gene3D" id="1.25.40.10">
    <property type="entry name" value="Tetratricopeptide repeat domain"/>
    <property type="match status" value="1"/>
</dbReference>
<dbReference type="InterPro" id="IPR046960">
    <property type="entry name" value="PPR_At4g14850-like_plant"/>
</dbReference>
<evidence type="ECO:0008006" key="4">
    <source>
        <dbReference type="Google" id="ProtNLM"/>
    </source>
</evidence>
<dbReference type="Pfam" id="PF20431">
    <property type="entry name" value="E_motif"/>
    <property type="match status" value="1"/>
</dbReference>
<dbReference type="NCBIfam" id="TIGR00756">
    <property type="entry name" value="PPR"/>
    <property type="match status" value="1"/>
</dbReference>
<reference evidence="2" key="2">
    <citation type="submission" date="2021-01" db="UniProtKB">
        <authorList>
            <consortium name="EnsemblPlants"/>
        </authorList>
    </citation>
    <scope>IDENTIFICATION</scope>
</reference>
<dbReference type="Gramene" id="QL10p017086:mrna">
    <property type="protein sequence ID" value="QL10p017086:mrna"/>
    <property type="gene ID" value="QL10p017086"/>
</dbReference>
<dbReference type="InParanoid" id="A0A7N2MPT1"/>
<dbReference type="FunFam" id="1.25.40.10:FF:000242">
    <property type="entry name" value="Pentatricopeptide repeat-containing protein"/>
    <property type="match status" value="1"/>
</dbReference>
<dbReference type="Proteomes" id="UP000594261">
    <property type="component" value="Chromosome 10"/>
</dbReference>
<keyword evidence="3" id="KW-1185">Reference proteome</keyword>
<protein>
    <recommendedName>
        <fullName evidence="4">Pentatricopeptide repeat-containing protein</fullName>
    </recommendedName>
</protein>